<dbReference type="KEGG" id="alp:LPB137_05400"/>
<dbReference type="RefSeq" id="WP_076085439.1">
    <property type="nucleotide sequence ID" value="NZ_CP019070.1"/>
</dbReference>
<dbReference type="Pfam" id="PF03746">
    <property type="entry name" value="LamB_YcsF"/>
    <property type="match status" value="1"/>
</dbReference>
<evidence type="ECO:0008006" key="3">
    <source>
        <dbReference type="Google" id="ProtNLM"/>
    </source>
</evidence>
<evidence type="ECO:0000313" key="1">
    <source>
        <dbReference type="EMBL" id="APW65325.1"/>
    </source>
</evidence>
<dbReference type="EMBL" id="CP019070">
    <property type="protein sequence ID" value="APW65325.1"/>
    <property type="molecule type" value="Genomic_DNA"/>
</dbReference>
<dbReference type="InterPro" id="IPR005501">
    <property type="entry name" value="LamB/YcsF/PxpA-like"/>
</dbReference>
<gene>
    <name evidence="1" type="ORF">LPB137_05400</name>
</gene>
<dbReference type="CDD" id="cd10787">
    <property type="entry name" value="LamB_YcsF_like"/>
    <property type="match status" value="1"/>
</dbReference>
<dbReference type="PANTHER" id="PTHR30292">
    <property type="entry name" value="UNCHARACTERIZED PROTEIN YBGL-RELATED"/>
    <property type="match status" value="1"/>
</dbReference>
<dbReference type="PANTHER" id="PTHR30292:SF0">
    <property type="entry name" value="5-OXOPROLINASE SUBUNIT A"/>
    <property type="match status" value="1"/>
</dbReference>
<name>A0A1P8KLC0_9BACT</name>
<accession>A0A1P8KLC0</accession>
<dbReference type="STRING" id="1850254.LPB137_05400"/>
<proteinExistence type="predicted"/>
<keyword evidence="2" id="KW-1185">Reference proteome</keyword>
<dbReference type="Proteomes" id="UP000186074">
    <property type="component" value="Chromosome"/>
</dbReference>
<evidence type="ECO:0000313" key="2">
    <source>
        <dbReference type="Proteomes" id="UP000186074"/>
    </source>
</evidence>
<dbReference type="Gene3D" id="3.20.20.370">
    <property type="entry name" value="Glycoside hydrolase/deacetylase"/>
    <property type="match status" value="1"/>
</dbReference>
<dbReference type="InterPro" id="IPR011330">
    <property type="entry name" value="Glyco_hydro/deAcase_b/a-brl"/>
</dbReference>
<reference evidence="1 2" key="1">
    <citation type="submission" date="2017-01" db="EMBL/GenBank/DDBJ databases">
        <title>Genome sequencing of Arcobacter sp. LPB0137.</title>
        <authorList>
            <person name="Lee G.-W."/>
            <person name="Yi H."/>
        </authorList>
    </citation>
    <scope>NUCLEOTIDE SEQUENCE [LARGE SCALE GENOMIC DNA]</scope>
    <source>
        <strain evidence="1 2">LPB0137</strain>
    </source>
</reference>
<dbReference type="SUPFAM" id="SSF88713">
    <property type="entry name" value="Glycoside hydrolase/deacetylase"/>
    <property type="match status" value="1"/>
</dbReference>
<sequence>MSIKLNCDMGESFGLYKIGLDEEIMPYINMANLACGFHAGDSVTMNKSVQLAKKNNVEIGAHPGYQDLVGFGRRSIACTQEEIISMLVYQVGALEAFCKMYDTKVTYVKPHGALYQDMMKDDAVFMAIVKAISSYNTNLKLMILSSPRNHEYAKMAKEYNIELLFEVFADRNYNDNGSLVSRALDNAIIKDEADVISRIKSLKEKGTLLSISGKELSLQTDVLCVHGDTNNALEFIQILRKEISA</sequence>
<organism evidence="1 2">
    <name type="scientific">Poseidonibacter parvus</name>
    <dbReference type="NCBI Taxonomy" id="1850254"/>
    <lineage>
        <taxon>Bacteria</taxon>
        <taxon>Pseudomonadati</taxon>
        <taxon>Campylobacterota</taxon>
        <taxon>Epsilonproteobacteria</taxon>
        <taxon>Campylobacterales</taxon>
        <taxon>Arcobacteraceae</taxon>
        <taxon>Poseidonibacter</taxon>
    </lineage>
</organism>
<dbReference type="AlphaFoldDB" id="A0A1P8KLC0"/>
<protein>
    <recommendedName>
        <fullName evidence="3">5-oxoprolinase (ATP-hydrolyzing) subunit A</fullName>
    </recommendedName>
</protein>
<dbReference type="GO" id="GO:0005975">
    <property type="term" value="P:carbohydrate metabolic process"/>
    <property type="evidence" value="ECO:0007669"/>
    <property type="project" value="InterPro"/>
</dbReference>
<dbReference type="NCBIfam" id="NF003816">
    <property type="entry name" value="PRK05406.1-5"/>
    <property type="match status" value="1"/>
</dbReference>
<dbReference type="OrthoDB" id="9773478at2"/>
<dbReference type="NCBIfam" id="NF003814">
    <property type="entry name" value="PRK05406.1-3"/>
    <property type="match status" value="1"/>
</dbReference>